<evidence type="ECO:0000256" key="1">
    <source>
        <dbReference type="SAM" id="MobiDB-lite"/>
    </source>
</evidence>
<dbReference type="PANTHER" id="PTHR32246:SF143">
    <property type="entry name" value="CALCIUM-DEPENDENT LIPID-BINDING (CALB DOMAIN) FAMILY PROTEIN"/>
    <property type="match status" value="1"/>
</dbReference>
<dbReference type="SUPFAM" id="SSF49562">
    <property type="entry name" value="C2 domain (Calcium/lipid-binding domain, CaLB)"/>
    <property type="match status" value="1"/>
</dbReference>
<feature type="region of interest" description="Disordered" evidence="1">
    <location>
        <begin position="246"/>
        <end position="301"/>
    </location>
</feature>
<name>A0ABD1T1B8_9LAMI</name>
<evidence type="ECO:0000313" key="4">
    <source>
        <dbReference type="Proteomes" id="UP001604336"/>
    </source>
</evidence>
<dbReference type="Pfam" id="PF00168">
    <property type="entry name" value="C2"/>
    <property type="match status" value="1"/>
</dbReference>
<keyword evidence="4" id="KW-1185">Reference proteome</keyword>
<proteinExistence type="predicted"/>
<dbReference type="PROSITE" id="PS50004">
    <property type="entry name" value="C2"/>
    <property type="match status" value="1"/>
</dbReference>
<dbReference type="Gene3D" id="2.60.40.150">
    <property type="entry name" value="C2 domain"/>
    <property type="match status" value="1"/>
</dbReference>
<evidence type="ECO:0000259" key="2">
    <source>
        <dbReference type="PROSITE" id="PS50004"/>
    </source>
</evidence>
<comment type="caution">
    <text evidence="3">The sequence shown here is derived from an EMBL/GenBank/DDBJ whole genome shotgun (WGS) entry which is preliminary data.</text>
</comment>
<organism evidence="3 4">
    <name type="scientific">Abeliophyllum distichum</name>
    <dbReference type="NCBI Taxonomy" id="126358"/>
    <lineage>
        <taxon>Eukaryota</taxon>
        <taxon>Viridiplantae</taxon>
        <taxon>Streptophyta</taxon>
        <taxon>Embryophyta</taxon>
        <taxon>Tracheophyta</taxon>
        <taxon>Spermatophyta</taxon>
        <taxon>Magnoliopsida</taxon>
        <taxon>eudicotyledons</taxon>
        <taxon>Gunneridae</taxon>
        <taxon>Pentapetalae</taxon>
        <taxon>asterids</taxon>
        <taxon>lamiids</taxon>
        <taxon>Lamiales</taxon>
        <taxon>Oleaceae</taxon>
        <taxon>Forsythieae</taxon>
        <taxon>Abeliophyllum</taxon>
    </lineage>
</organism>
<dbReference type="SMART" id="SM00239">
    <property type="entry name" value="C2"/>
    <property type="match status" value="1"/>
</dbReference>
<accession>A0ABD1T1B8</accession>
<dbReference type="PANTHER" id="PTHR32246">
    <property type="entry name" value="INGRESSION PROTEIN FIC1"/>
    <property type="match status" value="1"/>
</dbReference>
<evidence type="ECO:0000313" key="3">
    <source>
        <dbReference type="EMBL" id="KAL2506519.1"/>
    </source>
</evidence>
<dbReference type="InterPro" id="IPR035892">
    <property type="entry name" value="C2_domain_sf"/>
</dbReference>
<dbReference type="CDD" id="cd04051">
    <property type="entry name" value="C2_SRC2_like"/>
    <property type="match status" value="1"/>
</dbReference>
<feature type="domain" description="C2" evidence="2">
    <location>
        <begin position="1"/>
        <end position="110"/>
    </location>
</feature>
<feature type="region of interest" description="Disordered" evidence="1">
    <location>
        <begin position="167"/>
        <end position="189"/>
    </location>
</feature>
<gene>
    <name evidence="3" type="ORF">Adt_22140</name>
</gene>
<feature type="compositionally biased region" description="Basic and acidic residues" evidence="1">
    <location>
        <begin position="277"/>
        <end position="290"/>
    </location>
</feature>
<dbReference type="Proteomes" id="UP001604336">
    <property type="component" value="Unassembled WGS sequence"/>
</dbReference>
<protein>
    <submittedName>
        <fullName evidence="3">Calcium-dependent lipid-binding (CaLB domain) family protein</fullName>
    </submittedName>
</protein>
<reference evidence="4" key="1">
    <citation type="submission" date="2024-07" db="EMBL/GenBank/DDBJ databases">
        <title>Two chromosome-level genome assemblies of Korean endemic species Abeliophyllum distichum and Forsythia ovata (Oleaceae).</title>
        <authorList>
            <person name="Jang H."/>
        </authorList>
    </citation>
    <scope>NUCLEOTIDE SEQUENCE [LARGE SCALE GENOMIC DNA]</scope>
</reference>
<dbReference type="InterPro" id="IPR000008">
    <property type="entry name" value="C2_dom"/>
</dbReference>
<dbReference type="AlphaFoldDB" id="A0ABD1T1B8"/>
<dbReference type="InterPro" id="IPR044750">
    <property type="entry name" value="C2_SRC2/BAP"/>
</dbReference>
<dbReference type="EMBL" id="JBFOLK010000006">
    <property type="protein sequence ID" value="KAL2506519.1"/>
    <property type="molecule type" value="Genomic_DNA"/>
</dbReference>
<sequence>MSILKPFQLLEINIISAQDLEPVSKKMKTYAVAWVNRHRKLSSRVDSEGNTNPTWNDKFVFRVDEEFLRQDTSAVMIEIYAARWFRNTLVGTVRILVGNLIPPPAHPHSRHRQRYGGMRFVALQVRRPSGRPQGILNIGVALLDSSMRSMPLYTQLSASAVGFRDLMDDPNLNNHHQNNDDENNNNQAPTLKPILRRSKSERSELIHFDNYSATNSSIVAIPKKMGTKGNGGSILSVSEAGETFIKSKSKNKKGKASSVISGAELREKPKQRGLKNKGQENVDKNNEKLGTESNGAAPANKVFDEKPVTQGKKVGGKTIEKPLLPAIGKPVSKFNGYEYGGPPKGSFPNGGKFVIGAPFKAHSIFSDSEVGPPPSEVAAMMAERKYPLDDNQSSVLDGWSLDESVEGLKSKLERWRMELPPLYDRGFSTSSHQSRSSARPTRRQADSSIGLFSCFGNVCGYECQCICGKPPGRSTNSNRFRSPAGTSGRSFL</sequence>